<evidence type="ECO:0000313" key="3">
    <source>
        <dbReference type="Proteomes" id="UP000001062"/>
    </source>
</evidence>
<protein>
    <recommendedName>
        <fullName evidence="4">DUF4892 domain-containing protein</fullName>
    </recommendedName>
</protein>
<proteinExistence type="predicted"/>
<dbReference type="Proteomes" id="UP000001062">
    <property type="component" value="Chromosome"/>
</dbReference>
<evidence type="ECO:0008006" key="4">
    <source>
        <dbReference type="Google" id="ProtNLM"/>
    </source>
</evidence>
<dbReference type="EMBL" id="CP002583">
    <property type="protein sequence ID" value="ADZ91483.1"/>
    <property type="molecule type" value="Genomic_DNA"/>
</dbReference>
<evidence type="ECO:0000313" key="2">
    <source>
        <dbReference type="EMBL" id="ADZ91483.1"/>
    </source>
</evidence>
<dbReference type="OrthoDB" id="5741786at2"/>
<feature type="chain" id="PRO_5003279460" description="DUF4892 domain-containing protein" evidence="1">
    <location>
        <begin position="24"/>
        <end position="267"/>
    </location>
</feature>
<dbReference type="KEGG" id="mme:Marme_2242"/>
<organism evidence="2 3">
    <name type="scientific">Marinomonas mediterranea (strain ATCC 700492 / JCM 21426 / NBRC 103028 / MMB-1)</name>
    <dbReference type="NCBI Taxonomy" id="717774"/>
    <lineage>
        <taxon>Bacteria</taxon>
        <taxon>Pseudomonadati</taxon>
        <taxon>Pseudomonadota</taxon>
        <taxon>Gammaproteobacteria</taxon>
        <taxon>Oceanospirillales</taxon>
        <taxon>Oceanospirillaceae</taxon>
        <taxon>Marinomonas</taxon>
    </lineage>
</organism>
<dbReference type="HOGENOM" id="CLU_1041328_0_0_6"/>
<evidence type="ECO:0000256" key="1">
    <source>
        <dbReference type="SAM" id="SignalP"/>
    </source>
</evidence>
<keyword evidence="3" id="KW-1185">Reference proteome</keyword>
<dbReference type="InterPro" id="IPR032608">
    <property type="entry name" value="DUF4892"/>
</dbReference>
<dbReference type="RefSeq" id="WP_013661388.1">
    <property type="nucleotide sequence ID" value="NC_015276.1"/>
</dbReference>
<dbReference type="PATRIC" id="fig|717774.3.peg.2310"/>
<gene>
    <name evidence="2" type="ordered locus">Marme_2242</name>
</gene>
<sequence precursor="true">MNKQYVAKLILGCGLAWSSIAQALISDIELYRGAQLVKSVPEVEVDTEIPLAKIQRVGRGWEPEVVQRVVGNVQKNLYKIGRNVPLENVIEHYREALQSLDGATVEYQCESRSCGSSNAWANNFFKDYLLYGPDGKQFLMVVSEASGAYQVLYINRRGAGDIMVRLDEIVPEQDKSVDLEIVAQMSASDQPRIRRFLDDLSNDERVVGFVTSSGSLDKTALAIGDETIETILAGLNDSQKQKVKFVNIANLGRATLGDDRIIFIYSQ</sequence>
<accession>F2JTG9</accession>
<reference evidence="2 3" key="1">
    <citation type="journal article" date="2012" name="Stand. Genomic Sci.">
        <title>Complete genome sequence of the melanogenic marine bacterium Marinomonas mediterranea type strain (MMB-1(T)).</title>
        <authorList>
            <person name="Lucas-Elio P."/>
            <person name="Goodwin L."/>
            <person name="Woyke T."/>
            <person name="Pitluck S."/>
            <person name="Nolan M."/>
            <person name="Kyrpides N.C."/>
            <person name="Detter J.C."/>
            <person name="Copeland A."/>
            <person name="Teshima H."/>
            <person name="Bruce D."/>
            <person name="Detter C."/>
            <person name="Tapia R."/>
            <person name="Han S."/>
            <person name="Land M.L."/>
            <person name="Ivanova N."/>
            <person name="Mikhailova N."/>
            <person name="Johnston A.W."/>
            <person name="Sanchez-Amat A."/>
        </authorList>
    </citation>
    <scope>NUCLEOTIDE SEQUENCE [LARGE SCALE GENOMIC DNA]</scope>
    <source>
        <strain evidence="3">ATCC 700492 / JCM 21426 / NBRC 103028 / MMB-1</strain>
    </source>
</reference>
<dbReference type="eggNOG" id="COG2885">
    <property type="taxonomic scope" value="Bacteria"/>
</dbReference>
<dbReference type="AlphaFoldDB" id="F2JTG9"/>
<dbReference type="Pfam" id="PF16234">
    <property type="entry name" value="DUF4892"/>
    <property type="match status" value="1"/>
</dbReference>
<dbReference type="STRING" id="717774.Marme_2242"/>
<feature type="signal peptide" evidence="1">
    <location>
        <begin position="1"/>
        <end position="23"/>
    </location>
</feature>
<name>F2JTG9_MARM1</name>
<keyword evidence="1" id="KW-0732">Signal</keyword>